<accession>A0A1W9KRQ3</accession>
<dbReference type="InterPro" id="IPR006342">
    <property type="entry name" value="FkbM_mtfrase"/>
</dbReference>
<dbReference type="AlphaFoldDB" id="A0A1W9KRQ3"/>
<proteinExistence type="predicted"/>
<protein>
    <recommendedName>
        <fullName evidence="1">Methyltransferase FkbM domain-containing protein</fullName>
    </recommendedName>
</protein>
<sequence>MINQIDDLYKLLSGPLQDLANRNGIEVKVAAHYLDFIKEKKVIRLSVRHLIYANDIVNSFDYYYTAVLPYDLNGFSLVDYSSPRYHDVAGFDIFPVYFPSLAEPLVTTQQYLDFANLKEGDSVLDLGAYSGLTSIVFKGQVGASGRVLAVDADEKNALAIEKNLMSLKNVLNLHIDTLFGAVWSHCDGLQFSSEGNMGSSASEIVGKSRGDNKMIKSFTLQKIVEIGGFEAVDFIKCDVEGAEAVIFDDHKFFDKFRPRIIIETHLVGGTSTTEKCISDLGKFGYTCELINQTGVTLPLLQCHP</sequence>
<evidence type="ECO:0000313" key="3">
    <source>
        <dbReference type="Proteomes" id="UP000192505"/>
    </source>
</evidence>
<reference evidence="2 3" key="1">
    <citation type="submission" date="2017-01" db="EMBL/GenBank/DDBJ databases">
        <title>Novel large sulfur bacteria in the metagenomes of groundwater-fed chemosynthetic microbial mats in the Lake Huron basin.</title>
        <authorList>
            <person name="Sharrar A.M."/>
            <person name="Flood B.E."/>
            <person name="Bailey J.V."/>
            <person name="Jones D.S."/>
            <person name="Biddanda B."/>
            <person name="Ruberg S.A."/>
            <person name="Marcus D.N."/>
            <person name="Dick G.J."/>
        </authorList>
    </citation>
    <scope>NUCLEOTIDE SEQUENCE [LARGE SCALE GENOMIC DNA]</scope>
    <source>
        <strain evidence="2">A7</strain>
    </source>
</reference>
<dbReference type="EMBL" id="MTEI01000012">
    <property type="protein sequence ID" value="OQW86917.1"/>
    <property type="molecule type" value="Genomic_DNA"/>
</dbReference>
<organism evidence="2 3">
    <name type="scientific">Rhodoferax ferrireducens</name>
    <dbReference type="NCBI Taxonomy" id="192843"/>
    <lineage>
        <taxon>Bacteria</taxon>
        <taxon>Pseudomonadati</taxon>
        <taxon>Pseudomonadota</taxon>
        <taxon>Betaproteobacteria</taxon>
        <taxon>Burkholderiales</taxon>
        <taxon>Comamonadaceae</taxon>
        <taxon>Rhodoferax</taxon>
    </lineage>
</organism>
<comment type="caution">
    <text evidence="2">The sequence shown here is derived from an EMBL/GenBank/DDBJ whole genome shotgun (WGS) entry which is preliminary data.</text>
</comment>
<dbReference type="SUPFAM" id="SSF53335">
    <property type="entry name" value="S-adenosyl-L-methionine-dependent methyltransferases"/>
    <property type="match status" value="1"/>
</dbReference>
<gene>
    <name evidence="2" type="ORF">BWK72_15530</name>
</gene>
<dbReference type="Proteomes" id="UP000192505">
    <property type="component" value="Unassembled WGS sequence"/>
</dbReference>
<evidence type="ECO:0000259" key="1">
    <source>
        <dbReference type="Pfam" id="PF05050"/>
    </source>
</evidence>
<feature type="domain" description="Methyltransferase FkbM" evidence="1">
    <location>
        <begin position="125"/>
        <end position="267"/>
    </location>
</feature>
<name>A0A1W9KRQ3_9BURK</name>
<dbReference type="NCBIfam" id="TIGR01444">
    <property type="entry name" value="fkbM_fam"/>
    <property type="match status" value="1"/>
</dbReference>
<evidence type="ECO:0000313" key="2">
    <source>
        <dbReference type="EMBL" id="OQW86917.1"/>
    </source>
</evidence>
<dbReference type="Pfam" id="PF05050">
    <property type="entry name" value="Methyltransf_21"/>
    <property type="match status" value="1"/>
</dbReference>
<dbReference type="InterPro" id="IPR029063">
    <property type="entry name" value="SAM-dependent_MTases_sf"/>
</dbReference>
<dbReference type="Gene3D" id="3.40.50.150">
    <property type="entry name" value="Vaccinia Virus protein VP39"/>
    <property type="match status" value="1"/>
</dbReference>